<dbReference type="PROSITE" id="PS51257">
    <property type="entry name" value="PROKAR_LIPOPROTEIN"/>
    <property type="match status" value="1"/>
</dbReference>
<protein>
    <submittedName>
        <fullName evidence="3">Copper resistance protein NlpE</fullName>
    </submittedName>
</protein>
<proteinExistence type="predicted"/>
<dbReference type="OrthoDB" id="5348860at2"/>
<feature type="chain" id="PRO_5021320955" evidence="2">
    <location>
        <begin position="26"/>
        <end position="173"/>
    </location>
</feature>
<evidence type="ECO:0000256" key="1">
    <source>
        <dbReference type="SAM" id="MobiDB-lite"/>
    </source>
</evidence>
<comment type="caution">
    <text evidence="3">The sequence shown here is derived from an EMBL/GenBank/DDBJ whole genome shotgun (WGS) entry which is preliminary data.</text>
</comment>
<evidence type="ECO:0000313" key="4">
    <source>
        <dbReference type="Proteomes" id="UP000318212"/>
    </source>
</evidence>
<feature type="signal peptide" evidence="2">
    <location>
        <begin position="1"/>
        <end position="25"/>
    </location>
</feature>
<gene>
    <name evidence="3" type="ORF">FKV25_08195</name>
</gene>
<name>A0A508AID6_9GAMM</name>
<dbReference type="Gene3D" id="2.40.128.640">
    <property type="match status" value="1"/>
</dbReference>
<dbReference type="InterPro" id="IPR007298">
    <property type="entry name" value="Cu-R_lipoprotein_NlpE"/>
</dbReference>
<evidence type="ECO:0000256" key="2">
    <source>
        <dbReference type="SAM" id="SignalP"/>
    </source>
</evidence>
<sequence>MHRNLPMPAMHRSFIAPILLALALAACQRGEDAAQSTTSTDTDPEQTPAAVLHEVTPADAAPATELDTKALAGRFQGTLPCASCAGIDTVLALRGDGTFAISERYRDEAGTRFDVEGTWNAEGDRVRLDPNAKDEQDRLFQWSPPDELRLLDSEGQPVSSEPAQSLVRAPDPA</sequence>
<dbReference type="Pfam" id="PF04170">
    <property type="entry name" value="NlpE"/>
    <property type="match status" value="1"/>
</dbReference>
<dbReference type="EMBL" id="VICE01000076">
    <property type="protein sequence ID" value="TQD45442.1"/>
    <property type="molecule type" value="Genomic_DNA"/>
</dbReference>
<feature type="region of interest" description="Disordered" evidence="1">
    <location>
        <begin position="149"/>
        <end position="173"/>
    </location>
</feature>
<reference evidence="3 4" key="1">
    <citation type="submission" date="2019-06" db="EMBL/GenBank/DDBJ databases">
        <title>Lysobacter alkalisoli sp. nov. isolated from saline soil.</title>
        <authorList>
            <person name="Sun J.-Q."/>
            <person name="Xu L."/>
        </authorList>
    </citation>
    <scope>NUCLEOTIDE SEQUENCE [LARGE SCALE GENOMIC DNA]</scope>
    <source>
        <strain evidence="3 4">JCM 31130</strain>
    </source>
</reference>
<organism evidence="3 4">
    <name type="scientific">Marilutibacter aestuarii</name>
    <dbReference type="NCBI Taxonomy" id="1706195"/>
    <lineage>
        <taxon>Bacteria</taxon>
        <taxon>Pseudomonadati</taxon>
        <taxon>Pseudomonadota</taxon>
        <taxon>Gammaproteobacteria</taxon>
        <taxon>Lysobacterales</taxon>
        <taxon>Lysobacteraceae</taxon>
        <taxon>Marilutibacter</taxon>
    </lineage>
</organism>
<keyword evidence="2" id="KW-0732">Signal</keyword>
<dbReference type="Proteomes" id="UP000318212">
    <property type="component" value="Unassembled WGS sequence"/>
</dbReference>
<evidence type="ECO:0000313" key="3">
    <source>
        <dbReference type="EMBL" id="TQD45442.1"/>
    </source>
</evidence>
<accession>A0A508AID6</accession>
<dbReference type="AlphaFoldDB" id="A0A508AID6"/>
<keyword evidence="4" id="KW-1185">Reference proteome</keyword>